<dbReference type="RefSeq" id="WP_171100840.1">
    <property type="nucleotide sequence ID" value="NZ_CP053084.1"/>
</dbReference>
<accession>A0ABX6N8F0</accession>
<protein>
    <recommendedName>
        <fullName evidence="3">HipA N-terminal subdomain 1 domain-containing protein</fullName>
    </recommendedName>
</protein>
<dbReference type="Proteomes" id="UP000501130">
    <property type="component" value="Chromosome"/>
</dbReference>
<evidence type="ECO:0008006" key="3">
    <source>
        <dbReference type="Google" id="ProtNLM"/>
    </source>
</evidence>
<organism evidence="1 2">
    <name type="scientific">Limnobacter profundi</name>
    <dbReference type="NCBI Taxonomy" id="2732163"/>
    <lineage>
        <taxon>Bacteria</taxon>
        <taxon>Pseudomonadati</taxon>
        <taxon>Pseudomonadota</taxon>
        <taxon>Betaproteobacteria</taxon>
        <taxon>Burkholderiales</taxon>
        <taxon>Burkholderiaceae</taxon>
        <taxon>Limnobacter</taxon>
    </lineage>
</organism>
<proteinExistence type="predicted"/>
<evidence type="ECO:0000313" key="1">
    <source>
        <dbReference type="EMBL" id="QJR30716.1"/>
    </source>
</evidence>
<dbReference type="EMBL" id="CP053084">
    <property type="protein sequence ID" value="QJR30716.1"/>
    <property type="molecule type" value="Genomic_DNA"/>
</dbReference>
<reference evidence="1 2" key="1">
    <citation type="submission" date="2020-05" db="EMBL/GenBank/DDBJ databases">
        <title>Compete genome of Limnobacter sp. SAORIC-580.</title>
        <authorList>
            <person name="Song J."/>
            <person name="Cho J.-C."/>
        </authorList>
    </citation>
    <scope>NUCLEOTIDE SEQUENCE [LARGE SCALE GENOMIC DNA]</scope>
    <source>
        <strain evidence="1 2">SAORIC-580</strain>
    </source>
</reference>
<sequence length="281" mass="31575">MTTPQQIQTLQVFNGGKPCGWLGQTATGFWFHYASNNPKQHWVSLLMPPRINFYQQAELFPVFAQHLGAPVGSEADALSQLHQLNGQQLGSLSFANPDNPVVTPPPRTPPWLAAGQRALIANPNTSTVRRPFADTMVHHPSCWPLVQTLQQLKKQADPSNRLHGLRWAFQAQLNGQWVQHPRPDLAPYQQHLYGFEAVHAVLNLSPQQFNALAETNNKFEQVLHEVARTYCKNFSAEIELLQLLLPYIQQGLLSAYLVYEQHPNGKPTVIGVECLPTNFLL</sequence>
<keyword evidence="2" id="KW-1185">Reference proteome</keyword>
<gene>
    <name evidence="1" type="ORF">HKT17_13915</name>
</gene>
<name>A0ABX6N8F0_9BURK</name>
<evidence type="ECO:0000313" key="2">
    <source>
        <dbReference type="Proteomes" id="UP000501130"/>
    </source>
</evidence>